<feature type="non-terminal residue" evidence="7">
    <location>
        <position position="111"/>
    </location>
</feature>
<comment type="catalytic activity">
    <reaction evidence="5">
        <text>thymidine + ATP = dTMP + ADP + H(+)</text>
        <dbReference type="Rhea" id="RHEA:19129"/>
        <dbReference type="ChEBI" id="CHEBI:15378"/>
        <dbReference type="ChEBI" id="CHEBI:17748"/>
        <dbReference type="ChEBI" id="CHEBI:30616"/>
        <dbReference type="ChEBI" id="CHEBI:63528"/>
        <dbReference type="ChEBI" id="CHEBI:456216"/>
        <dbReference type="EC" id="2.7.1.21"/>
    </reaction>
</comment>
<evidence type="ECO:0000256" key="5">
    <source>
        <dbReference type="RuleBase" id="RU000544"/>
    </source>
</evidence>
<dbReference type="EMBL" id="CACTIH010007319">
    <property type="protein sequence ID" value="CAA3009496.1"/>
    <property type="molecule type" value="Genomic_DNA"/>
</dbReference>
<evidence type="ECO:0000256" key="6">
    <source>
        <dbReference type="RuleBase" id="RU004165"/>
    </source>
</evidence>
<dbReference type="GO" id="GO:0071897">
    <property type="term" value="P:DNA biosynthetic process"/>
    <property type="evidence" value="ECO:0007669"/>
    <property type="project" value="UniProtKB-KW"/>
</dbReference>
<dbReference type="Pfam" id="PF00265">
    <property type="entry name" value="TK"/>
    <property type="match status" value="1"/>
</dbReference>
<evidence type="ECO:0000313" key="8">
    <source>
        <dbReference type="Proteomes" id="UP000594638"/>
    </source>
</evidence>
<dbReference type="OrthoDB" id="439028at2759"/>
<protein>
    <recommendedName>
        <fullName evidence="5">Thymidine kinase</fullName>
        <ecNumber evidence="5">2.7.1.21</ecNumber>
    </recommendedName>
</protein>
<dbReference type="Gene3D" id="3.30.60.20">
    <property type="match status" value="1"/>
</dbReference>
<dbReference type="GO" id="GO:0046104">
    <property type="term" value="P:thymidine metabolic process"/>
    <property type="evidence" value="ECO:0007669"/>
    <property type="project" value="TreeGrafter"/>
</dbReference>
<evidence type="ECO:0000256" key="2">
    <source>
        <dbReference type="ARBA" id="ARBA00022741"/>
    </source>
</evidence>
<dbReference type="PANTHER" id="PTHR11441:SF0">
    <property type="entry name" value="THYMIDINE KINASE, CYTOSOLIC"/>
    <property type="match status" value="1"/>
</dbReference>
<evidence type="ECO:0000256" key="1">
    <source>
        <dbReference type="ARBA" id="ARBA00022679"/>
    </source>
</evidence>
<dbReference type="AlphaFoldDB" id="A0A8S0TU90"/>
<dbReference type="GO" id="GO:0005524">
    <property type="term" value="F:ATP binding"/>
    <property type="evidence" value="ECO:0007669"/>
    <property type="project" value="UniProtKB-KW"/>
</dbReference>
<dbReference type="EC" id="2.7.1.21" evidence="5"/>
<keyword evidence="8" id="KW-1185">Reference proteome</keyword>
<organism evidence="7 8">
    <name type="scientific">Olea europaea subsp. europaea</name>
    <dbReference type="NCBI Taxonomy" id="158383"/>
    <lineage>
        <taxon>Eukaryota</taxon>
        <taxon>Viridiplantae</taxon>
        <taxon>Streptophyta</taxon>
        <taxon>Embryophyta</taxon>
        <taxon>Tracheophyta</taxon>
        <taxon>Spermatophyta</taxon>
        <taxon>Magnoliopsida</taxon>
        <taxon>eudicotyledons</taxon>
        <taxon>Gunneridae</taxon>
        <taxon>Pentapetalae</taxon>
        <taxon>asterids</taxon>
        <taxon>lamiids</taxon>
        <taxon>Lamiales</taxon>
        <taxon>Oleaceae</taxon>
        <taxon>Oleeae</taxon>
        <taxon>Olea</taxon>
    </lineage>
</organism>
<comment type="caution">
    <text evidence="7">The sequence shown here is derived from an EMBL/GenBank/DDBJ whole genome shotgun (WGS) entry which is preliminary data.</text>
</comment>
<evidence type="ECO:0000256" key="4">
    <source>
        <dbReference type="ARBA" id="ARBA00022840"/>
    </source>
</evidence>
<gene>
    <name evidence="7" type="ORF">OLEA9_D001704</name>
</gene>
<name>A0A8S0TU90_OLEEU</name>
<comment type="similarity">
    <text evidence="6">Belongs to the thymidine kinase family.</text>
</comment>
<dbReference type="Proteomes" id="UP000594638">
    <property type="component" value="Unassembled WGS sequence"/>
</dbReference>
<dbReference type="Gramene" id="OE9D001704T1">
    <property type="protein sequence ID" value="OE9D001704C1"/>
    <property type="gene ID" value="OE9D001704"/>
</dbReference>
<dbReference type="GO" id="GO:0004797">
    <property type="term" value="F:thymidine kinase activity"/>
    <property type="evidence" value="ECO:0007669"/>
    <property type="project" value="UniProtKB-EC"/>
</dbReference>
<keyword evidence="4 5" id="KW-0067">ATP-binding</keyword>
<dbReference type="PANTHER" id="PTHR11441">
    <property type="entry name" value="THYMIDINE KINASE"/>
    <property type="match status" value="1"/>
</dbReference>
<accession>A0A8S0TU90</accession>
<keyword evidence="5" id="KW-0237">DNA synthesis</keyword>
<sequence>MMSLCIPHLYSMIIIDLLFDRAPLIPTPPWIGRRRFGAVLGIILMANFATKFTARCELCDERDLFALRKNEETETELIAGAEVYMPVCCMRTVSVQVVKVAVQGQSLNLRR</sequence>
<keyword evidence="3 5" id="KW-0418">Kinase</keyword>
<proteinExistence type="inferred from homology"/>
<dbReference type="InterPro" id="IPR001267">
    <property type="entry name" value="Thymidine_kinase"/>
</dbReference>
<keyword evidence="2 5" id="KW-0547">Nucleotide-binding</keyword>
<evidence type="ECO:0000256" key="3">
    <source>
        <dbReference type="ARBA" id="ARBA00022777"/>
    </source>
</evidence>
<keyword evidence="1 5" id="KW-0808">Transferase</keyword>
<evidence type="ECO:0000313" key="7">
    <source>
        <dbReference type="EMBL" id="CAA3009496.1"/>
    </source>
</evidence>
<reference evidence="7 8" key="1">
    <citation type="submission" date="2019-12" db="EMBL/GenBank/DDBJ databases">
        <authorList>
            <person name="Alioto T."/>
            <person name="Alioto T."/>
            <person name="Gomez Garrido J."/>
        </authorList>
    </citation>
    <scope>NUCLEOTIDE SEQUENCE [LARGE SCALE GENOMIC DNA]</scope>
</reference>